<feature type="domain" description="PAC" evidence="2">
    <location>
        <begin position="240"/>
        <end position="292"/>
    </location>
</feature>
<dbReference type="CDD" id="cd01948">
    <property type="entry name" value="EAL"/>
    <property type="match status" value="1"/>
</dbReference>
<dbReference type="InterPro" id="IPR029787">
    <property type="entry name" value="Nucleotide_cyclase"/>
</dbReference>
<evidence type="ECO:0000313" key="6">
    <source>
        <dbReference type="Proteomes" id="UP000646053"/>
    </source>
</evidence>
<sequence>MAKILQHVEAETPKEPMVATETPISKNLKPDLKGVRETDWLLQTVVENLNDGVVITDVEDCVLVVNSRMAKLVGCSVAEMVGKPADRFFSAIDGWLDFQGDETNKSRQFYGWKEGQLKRKDGRKFWAEVNSTLLCSNQGQPVGTLITLKDITERKWLEEYLRLLESVVVNANEIVMISQAEPTDDPLSLRIVYVNDAFSRATGHSSGEIIGKSAQILLGEKTEAAELNLIRTSLLDHEAVRAEVILYRQNGTHFWVDVNMVPIRNEQGQVTHFVSVMREVTERKLAEEQLRRNAFHDPLTGLPNRLLFMERLTLTVNRVKQDSNYQFAVLFLDLDRFKVINDSLGHMIGDQLLVAIARRLEACISSLDTVARLGGDEFTILLENIQHEGDATKVADRVQEELSRPFSLSGHEVFTSASIGITLSTTDFERPEDLLRGSDIAMYRAKAQGKACHEVFDTDMHTHVVALMQMENDLRKAIDHQDFELYYQPIVALATGKIMGFEALVRWQHPEQGIISPAKFVPIAEETGLIIPLGQWVLRESCRQLKEWQDAFPHDPPLTVSVNLSGRQFSQQSLIGQIRQTLSETGLNAHSLKLEITESAIMENTESAMDMLLQLKAMGIQLSVDDFGTGYSSLGYLYRFPMDLLKIDQSFISRVDVDGEKLELVRTIITLAWNLGMDVVAEGVETTKQLAQLKALKCEYAQGFLFSKPVPKQEAAKLIAQPNPFQQLAQVLPTTGRLPENI</sequence>
<dbReference type="PANTHER" id="PTHR44757">
    <property type="entry name" value="DIGUANYLATE CYCLASE DGCP"/>
    <property type="match status" value="1"/>
</dbReference>
<evidence type="ECO:0000313" key="5">
    <source>
        <dbReference type="EMBL" id="NDJ18401.1"/>
    </source>
</evidence>
<dbReference type="InterPro" id="IPR000160">
    <property type="entry name" value="GGDEF_dom"/>
</dbReference>
<dbReference type="Gene3D" id="3.20.20.450">
    <property type="entry name" value="EAL domain"/>
    <property type="match status" value="1"/>
</dbReference>
<dbReference type="Pfam" id="PF13426">
    <property type="entry name" value="PAS_9"/>
    <property type="match status" value="1"/>
</dbReference>
<dbReference type="Gene3D" id="3.30.70.270">
    <property type="match status" value="1"/>
</dbReference>
<dbReference type="PROSITE" id="PS50112">
    <property type="entry name" value="PAS"/>
    <property type="match status" value="2"/>
</dbReference>
<dbReference type="SMART" id="SM00091">
    <property type="entry name" value="PAS"/>
    <property type="match status" value="2"/>
</dbReference>
<dbReference type="InterPro" id="IPR035965">
    <property type="entry name" value="PAS-like_dom_sf"/>
</dbReference>
<dbReference type="Proteomes" id="UP000646053">
    <property type="component" value="Unassembled WGS sequence"/>
</dbReference>
<dbReference type="InterPro" id="IPR001633">
    <property type="entry name" value="EAL_dom"/>
</dbReference>
<dbReference type="RefSeq" id="WP_162423920.1">
    <property type="nucleotide sequence ID" value="NZ_WVIE01000015.1"/>
</dbReference>
<feature type="domain" description="PAC" evidence="2">
    <location>
        <begin position="111"/>
        <end position="163"/>
    </location>
</feature>
<keyword evidence="6" id="KW-1185">Reference proteome</keyword>
<dbReference type="PROSITE" id="PS50883">
    <property type="entry name" value="EAL"/>
    <property type="match status" value="1"/>
</dbReference>
<dbReference type="EMBL" id="WVIE01000015">
    <property type="protein sequence ID" value="NDJ18401.1"/>
    <property type="molecule type" value="Genomic_DNA"/>
</dbReference>
<evidence type="ECO:0000259" key="2">
    <source>
        <dbReference type="PROSITE" id="PS50113"/>
    </source>
</evidence>
<feature type="domain" description="PAS" evidence="1">
    <location>
        <begin position="38"/>
        <end position="83"/>
    </location>
</feature>
<gene>
    <name evidence="5" type="ORF">GS601_14045</name>
</gene>
<evidence type="ECO:0000259" key="4">
    <source>
        <dbReference type="PROSITE" id="PS50887"/>
    </source>
</evidence>
<feature type="domain" description="EAL" evidence="3">
    <location>
        <begin position="467"/>
        <end position="723"/>
    </location>
</feature>
<dbReference type="CDD" id="cd00130">
    <property type="entry name" value="PAS"/>
    <property type="match status" value="2"/>
</dbReference>
<dbReference type="SUPFAM" id="SSF141868">
    <property type="entry name" value="EAL domain-like"/>
    <property type="match status" value="1"/>
</dbReference>
<dbReference type="PROSITE" id="PS50887">
    <property type="entry name" value="GGDEF"/>
    <property type="match status" value="1"/>
</dbReference>
<dbReference type="Pfam" id="PF00989">
    <property type="entry name" value="PAS"/>
    <property type="match status" value="1"/>
</dbReference>
<dbReference type="SMART" id="SM00086">
    <property type="entry name" value="PAC"/>
    <property type="match status" value="2"/>
</dbReference>
<accession>A0A8J7Z5S7</accession>
<protein>
    <submittedName>
        <fullName evidence="5">EAL domain-containing protein</fullName>
    </submittedName>
</protein>
<dbReference type="NCBIfam" id="TIGR00254">
    <property type="entry name" value="GGDEF"/>
    <property type="match status" value="1"/>
</dbReference>
<dbReference type="InterPro" id="IPR000700">
    <property type="entry name" value="PAS-assoc_C"/>
</dbReference>
<dbReference type="NCBIfam" id="TIGR00229">
    <property type="entry name" value="sensory_box"/>
    <property type="match status" value="2"/>
</dbReference>
<dbReference type="InterPro" id="IPR000014">
    <property type="entry name" value="PAS"/>
</dbReference>
<dbReference type="SUPFAM" id="SSF55785">
    <property type="entry name" value="PYP-like sensor domain (PAS domain)"/>
    <property type="match status" value="2"/>
</dbReference>
<dbReference type="Pfam" id="PF00563">
    <property type="entry name" value="EAL"/>
    <property type="match status" value="1"/>
</dbReference>
<dbReference type="GO" id="GO:0006355">
    <property type="term" value="P:regulation of DNA-templated transcription"/>
    <property type="evidence" value="ECO:0007669"/>
    <property type="project" value="InterPro"/>
</dbReference>
<organism evidence="5 6">
    <name type="scientific">Myxacorys almedinensis A</name>
    <dbReference type="NCBI Taxonomy" id="2690445"/>
    <lineage>
        <taxon>Bacteria</taxon>
        <taxon>Bacillati</taxon>
        <taxon>Cyanobacteriota</taxon>
        <taxon>Cyanophyceae</taxon>
        <taxon>Leptolyngbyales</taxon>
        <taxon>Leptolyngbyaceae</taxon>
        <taxon>Myxacorys</taxon>
        <taxon>Myxacorys almedinensis</taxon>
    </lineage>
</organism>
<dbReference type="InterPro" id="IPR013767">
    <property type="entry name" value="PAS_fold"/>
</dbReference>
<evidence type="ECO:0000259" key="3">
    <source>
        <dbReference type="PROSITE" id="PS50883"/>
    </source>
</evidence>
<feature type="domain" description="GGDEF" evidence="4">
    <location>
        <begin position="325"/>
        <end position="458"/>
    </location>
</feature>
<dbReference type="SUPFAM" id="SSF55073">
    <property type="entry name" value="Nucleotide cyclase"/>
    <property type="match status" value="1"/>
</dbReference>
<dbReference type="InterPro" id="IPR052155">
    <property type="entry name" value="Biofilm_reg_signaling"/>
</dbReference>
<comment type="caution">
    <text evidence="5">The sequence shown here is derived from an EMBL/GenBank/DDBJ whole genome shotgun (WGS) entry which is preliminary data.</text>
</comment>
<dbReference type="CDD" id="cd01949">
    <property type="entry name" value="GGDEF"/>
    <property type="match status" value="1"/>
</dbReference>
<dbReference type="PROSITE" id="PS50113">
    <property type="entry name" value="PAC"/>
    <property type="match status" value="2"/>
</dbReference>
<evidence type="ECO:0000259" key="1">
    <source>
        <dbReference type="PROSITE" id="PS50112"/>
    </source>
</evidence>
<feature type="domain" description="PAS" evidence="1">
    <location>
        <begin position="190"/>
        <end position="213"/>
    </location>
</feature>
<dbReference type="SMART" id="SM00267">
    <property type="entry name" value="GGDEF"/>
    <property type="match status" value="1"/>
</dbReference>
<dbReference type="InterPro" id="IPR035919">
    <property type="entry name" value="EAL_sf"/>
</dbReference>
<dbReference type="AlphaFoldDB" id="A0A8J7Z5S7"/>
<proteinExistence type="predicted"/>
<dbReference type="Pfam" id="PF00990">
    <property type="entry name" value="GGDEF"/>
    <property type="match status" value="1"/>
</dbReference>
<dbReference type="InterPro" id="IPR043128">
    <property type="entry name" value="Rev_trsase/Diguanyl_cyclase"/>
</dbReference>
<dbReference type="FunFam" id="3.20.20.450:FF:000001">
    <property type="entry name" value="Cyclic di-GMP phosphodiesterase yahA"/>
    <property type="match status" value="1"/>
</dbReference>
<dbReference type="Gene3D" id="3.30.450.20">
    <property type="entry name" value="PAS domain"/>
    <property type="match status" value="2"/>
</dbReference>
<dbReference type="SMART" id="SM00052">
    <property type="entry name" value="EAL"/>
    <property type="match status" value="1"/>
</dbReference>
<reference evidence="5" key="1">
    <citation type="submission" date="2019-12" db="EMBL/GenBank/DDBJ databases">
        <title>High-Quality draft genome sequences of three cyanobacteria isolated from the limestone walls of the Old Cathedral of Coimbra.</title>
        <authorList>
            <person name="Tiago I."/>
            <person name="Soares F."/>
            <person name="Portugal A."/>
        </authorList>
    </citation>
    <scope>NUCLEOTIDE SEQUENCE</scope>
    <source>
        <strain evidence="5">A</strain>
    </source>
</reference>
<dbReference type="InterPro" id="IPR001610">
    <property type="entry name" value="PAC"/>
</dbReference>
<name>A0A8J7Z5S7_9CYAN</name>
<dbReference type="PANTHER" id="PTHR44757:SF2">
    <property type="entry name" value="BIOFILM ARCHITECTURE MAINTENANCE PROTEIN MBAA"/>
    <property type="match status" value="1"/>
</dbReference>